<comment type="caution">
    <text evidence="3">The sequence shown here is derived from an EMBL/GenBank/DDBJ whole genome shotgun (WGS) entry which is preliminary data.</text>
</comment>
<dbReference type="PANTHER" id="PTHR21574">
    <property type="entry name" value="CENTROSOMAL PROTEIN OF 120 KDA"/>
    <property type="match status" value="1"/>
</dbReference>
<feature type="non-terminal residue" evidence="3">
    <location>
        <position position="1"/>
    </location>
</feature>
<feature type="region of interest" description="Disordered" evidence="2">
    <location>
        <begin position="326"/>
        <end position="348"/>
    </location>
</feature>
<dbReference type="PANTHER" id="PTHR21574:SF0">
    <property type="entry name" value="CENTROSOMAL PROTEIN OF 120 KDA"/>
    <property type="match status" value="1"/>
</dbReference>
<dbReference type="Proteomes" id="UP000193411">
    <property type="component" value="Unassembled WGS sequence"/>
</dbReference>
<evidence type="ECO:0000313" key="4">
    <source>
        <dbReference type="Proteomes" id="UP000193411"/>
    </source>
</evidence>
<dbReference type="AlphaFoldDB" id="A0A1Y2HY06"/>
<dbReference type="GO" id="GO:0010564">
    <property type="term" value="P:regulation of cell cycle process"/>
    <property type="evidence" value="ECO:0007669"/>
    <property type="project" value="TreeGrafter"/>
</dbReference>
<organism evidence="3 4">
    <name type="scientific">Catenaria anguillulae PL171</name>
    <dbReference type="NCBI Taxonomy" id="765915"/>
    <lineage>
        <taxon>Eukaryota</taxon>
        <taxon>Fungi</taxon>
        <taxon>Fungi incertae sedis</taxon>
        <taxon>Blastocladiomycota</taxon>
        <taxon>Blastocladiomycetes</taxon>
        <taxon>Blastocladiales</taxon>
        <taxon>Catenariaceae</taxon>
        <taxon>Catenaria</taxon>
    </lineage>
</organism>
<keyword evidence="4" id="KW-1185">Reference proteome</keyword>
<feature type="compositionally biased region" description="Polar residues" evidence="2">
    <location>
        <begin position="131"/>
        <end position="151"/>
    </location>
</feature>
<gene>
    <name evidence="3" type="ORF">BCR44DRAFT_1426667</name>
</gene>
<feature type="compositionally biased region" description="Low complexity" evidence="2">
    <location>
        <begin position="661"/>
        <end position="676"/>
    </location>
</feature>
<feature type="compositionally biased region" description="Low complexity" evidence="2">
    <location>
        <begin position="683"/>
        <end position="698"/>
    </location>
</feature>
<dbReference type="OrthoDB" id="332250at2759"/>
<evidence type="ECO:0000313" key="3">
    <source>
        <dbReference type="EMBL" id="ORZ39498.1"/>
    </source>
</evidence>
<keyword evidence="1" id="KW-0175">Coiled coil</keyword>
<dbReference type="GO" id="GO:0005815">
    <property type="term" value="C:microtubule organizing center"/>
    <property type="evidence" value="ECO:0007669"/>
    <property type="project" value="TreeGrafter"/>
</dbReference>
<dbReference type="InterPro" id="IPR039893">
    <property type="entry name" value="CEP120-like"/>
</dbReference>
<feature type="coiled-coil region" evidence="1">
    <location>
        <begin position="714"/>
        <end position="792"/>
    </location>
</feature>
<evidence type="ECO:0000256" key="1">
    <source>
        <dbReference type="SAM" id="Coils"/>
    </source>
</evidence>
<feature type="compositionally biased region" description="Polar residues" evidence="2">
    <location>
        <begin position="327"/>
        <end position="340"/>
    </location>
</feature>
<protein>
    <submittedName>
        <fullName evidence="3">Uncharacterized protein</fullName>
    </submittedName>
</protein>
<feature type="compositionally biased region" description="Polar residues" evidence="2">
    <location>
        <begin position="86"/>
        <end position="98"/>
    </location>
</feature>
<accession>A0A1Y2HY06</accession>
<sequence>ISLNAFPAMTSKVSKYTIVVAVLEGRHFPRRSGASVYVQCKFNGEQLSTDPVLIGNLGAPMWDTELAWDLDAQIWAPLIPPPAAEVSSSNWLSSTTNGPRPELKISFGSGPQGSDLASVPSAFPRPASPSGMLSSHHASPQKPGTGTNNSVIHAPPPAPRHISTIAASASSLASLQIAQQPDGAYRVGTDSSTDRMFRLAITLVSVCDLTLLAGYFALMHLLGNELRTQSFTDPKAPAFPEETLTLDLVVGSSDIETLIRSLDKLPVHLCYDEQILGVAQLISHECLLDVIEDSTVDLKIPQRPKLALRVALTELPTPQHLDLLMNPTASNPAATKQGPNAQDEAAQRLGSPAHLLSVIENAVSTPSSPNLATKPNQPVNALPSLPELPGVPIHVPSTISALRKEYEQEHNVHVQQATISADLPTMQAPPTTGHNLSNGASSAPQGNASANNRWHQYRFSIDIKAARDLQPPWHSANVFFKYAYGPFGTRSPFLSHPPILLSRNSAPTEVLLTSGFCAYEFVMAPSRLRLFLDALPLEIFAVHKDVMAKDTVLGAALVDLGRPLQVQVVDHWVNVCASAPSGSVVKVLAIRVILCLEDFGPIEEQHVPAAAASGAIGLGPASVGAGESVDAFANSITIPPSVTVGEDAFMAGNRVPRYPPSTAAATPATPYLLDPTTVPPPAASSDPTTTASSQQQQQERLLWERAQQQVDEWRQRQEQRIELAIRERDAAAMKELESRLKSRESELDKKAAEYREVELHLERLLADMERREQALQREEQDLIDRKVEMEREFEARCAKVEDTARRLDADVRQRNEAVAEKAEWERNSIQGGEDVRGAPEARELQVQLKEATEKVDASEKRAAVYKKQRAHFKQQWLKTLAEYAQFKRDAEQAKLAAEADFQKRLVEAQAPHSGSASKQAASQVLPNVVVPGKAETGGAATHVDAEELQRIRAELNELRETHEQFKQSILGATINSASGGLAHPHQQPRPGAPIGRAYVAETADGRTSGLHSVHGSQFPPPHSSLPRDQLVQLERIIQERDLLLRSGVYTVNDHLIREMNARIQQLEMS</sequence>
<feature type="region of interest" description="Disordered" evidence="2">
    <location>
        <begin position="661"/>
        <end position="700"/>
    </location>
</feature>
<reference evidence="3 4" key="1">
    <citation type="submission" date="2016-07" db="EMBL/GenBank/DDBJ databases">
        <title>Pervasive Adenine N6-methylation of Active Genes in Fungi.</title>
        <authorList>
            <consortium name="DOE Joint Genome Institute"/>
            <person name="Mondo S.J."/>
            <person name="Dannebaum R.O."/>
            <person name="Kuo R.C."/>
            <person name="Labutti K."/>
            <person name="Haridas S."/>
            <person name="Kuo A."/>
            <person name="Salamov A."/>
            <person name="Ahrendt S.R."/>
            <person name="Lipzen A."/>
            <person name="Sullivan W."/>
            <person name="Andreopoulos W.B."/>
            <person name="Clum A."/>
            <person name="Lindquist E."/>
            <person name="Daum C."/>
            <person name="Ramamoorthy G.K."/>
            <person name="Gryganskyi A."/>
            <person name="Culley D."/>
            <person name="Magnuson J.K."/>
            <person name="James T.Y."/>
            <person name="O'Malley M.A."/>
            <person name="Stajich J.E."/>
            <person name="Spatafora J.W."/>
            <person name="Visel A."/>
            <person name="Grigoriev I.V."/>
        </authorList>
    </citation>
    <scope>NUCLEOTIDE SEQUENCE [LARGE SCALE GENOMIC DNA]</scope>
    <source>
        <strain evidence="3 4">PL171</strain>
    </source>
</reference>
<feature type="region of interest" description="Disordered" evidence="2">
    <location>
        <begin position="84"/>
        <end position="158"/>
    </location>
</feature>
<name>A0A1Y2HY06_9FUNG</name>
<dbReference type="EMBL" id="MCFL01000005">
    <property type="protein sequence ID" value="ORZ39498.1"/>
    <property type="molecule type" value="Genomic_DNA"/>
</dbReference>
<proteinExistence type="predicted"/>
<evidence type="ECO:0000256" key="2">
    <source>
        <dbReference type="SAM" id="MobiDB-lite"/>
    </source>
</evidence>
<dbReference type="STRING" id="765915.A0A1Y2HY06"/>
<dbReference type="Gene3D" id="2.60.40.150">
    <property type="entry name" value="C2 domain"/>
    <property type="match status" value="1"/>
</dbReference>
<feature type="coiled-coil region" evidence="1">
    <location>
        <begin position="841"/>
        <end position="868"/>
    </location>
</feature>
<dbReference type="InterPro" id="IPR035892">
    <property type="entry name" value="C2_domain_sf"/>
</dbReference>